<feature type="domain" description="E2F/DP family winged-helix DNA-binding" evidence="7">
    <location>
        <begin position="264"/>
        <end position="327"/>
    </location>
</feature>
<accession>A0ABQ6NC51</accession>
<dbReference type="InterPro" id="IPR036390">
    <property type="entry name" value="WH_DNA-bd_sf"/>
</dbReference>
<dbReference type="InterPro" id="IPR003316">
    <property type="entry name" value="E2F_WHTH_DNA-bd_dom"/>
</dbReference>
<evidence type="ECO:0000259" key="7">
    <source>
        <dbReference type="SMART" id="SM01372"/>
    </source>
</evidence>
<comment type="subcellular location">
    <subcellularLocation>
        <location evidence="5">Nucleus</location>
    </subcellularLocation>
</comment>
<name>A0ABQ6NC51_9STRA</name>
<dbReference type="Pfam" id="PF02319">
    <property type="entry name" value="WHD_E2F_TDP"/>
    <property type="match status" value="2"/>
</dbReference>
<evidence type="ECO:0000256" key="2">
    <source>
        <dbReference type="ARBA" id="ARBA00023015"/>
    </source>
</evidence>
<evidence type="ECO:0000256" key="3">
    <source>
        <dbReference type="ARBA" id="ARBA00023125"/>
    </source>
</evidence>
<keyword evidence="5" id="KW-0539">Nucleus</keyword>
<keyword evidence="3 5" id="KW-0238">DNA-binding</keyword>
<keyword evidence="9" id="KW-1185">Reference proteome</keyword>
<evidence type="ECO:0000313" key="8">
    <source>
        <dbReference type="EMBL" id="GMI56216.1"/>
    </source>
</evidence>
<organism evidence="8 9">
    <name type="scientific">Tetraparma gracilis</name>
    <dbReference type="NCBI Taxonomy" id="2962635"/>
    <lineage>
        <taxon>Eukaryota</taxon>
        <taxon>Sar</taxon>
        <taxon>Stramenopiles</taxon>
        <taxon>Ochrophyta</taxon>
        <taxon>Bolidophyceae</taxon>
        <taxon>Parmales</taxon>
        <taxon>Triparmaceae</taxon>
        <taxon>Tetraparma</taxon>
    </lineage>
</organism>
<feature type="region of interest" description="Disordered" evidence="6">
    <location>
        <begin position="95"/>
        <end position="120"/>
    </location>
</feature>
<dbReference type="SMART" id="SM01372">
    <property type="entry name" value="E2F_TDP"/>
    <property type="match status" value="2"/>
</dbReference>
<feature type="region of interest" description="Disordered" evidence="6">
    <location>
        <begin position="1"/>
        <end position="73"/>
    </location>
</feature>
<evidence type="ECO:0000313" key="9">
    <source>
        <dbReference type="Proteomes" id="UP001165060"/>
    </source>
</evidence>
<feature type="compositionally biased region" description="Basic residues" evidence="6">
    <location>
        <begin position="208"/>
        <end position="218"/>
    </location>
</feature>
<dbReference type="Proteomes" id="UP001165060">
    <property type="component" value="Unassembled WGS sequence"/>
</dbReference>
<evidence type="ECO:0000256" key="1">
    <source>
        <dbReference type="ARBA" id="ARBA00010940"/>
    </source>
</evidence>
<dbReference type="EMBL" id="BRYB01006380">
    <property type="protein sequence ID" value="GMI56216.1"/>
    <property type="molecule type" value="Genomic_DNA"/>
</dbReference>
<feature type="compositionally biased region" description="Polar residues" evidence="6">
    <location>
        <begin position="370"/>
        <end position="387"/>
    </location>
</feature>
<dbReference type="InterPro" id="IPR036388">
    <property type="entry name" value="WH-like_DNA-bd_sf"/>
</dbReference>
<feature type="region of interest" description="Disordered" evidence="6">
    <location>
        <begin position="202"/>
        <end position="242"/>
    </location>
</feature>
<protein>
    <recommendedName>
        <fullName evidence="7">E2F/DP family winged-helix DNA-binding domain-containing protein</fullName>
    </recommendedName>
</protein>
<keyword evidence="4 5" id="KW-0804">Transcription</keyword>
<evidence type="ECO:0000256" key="6">
    <source>
        <dbReference type="SAM" id="MobiDB-lite"/>
    </source>
</evidence>
<dbReference type="SUPFAM" id="SSF46785">
    <property type="entry name" value="Winged helix' DNA-binding domain"/>
    <property type="match status" value="2"/>
</dbReference>
<dbReference type="PANTHER" id="PTHR12081:SF7">
    <property type="entry name" value="TRANSCRIPTION FACTOR EFL-3"/>
    <property type="match status" value="1"/>
</dbReference>
<sequence>MLAPPSFASPGAKAGPPLAASRLAGSTPVGSGAAGPLTGSGVPGSAPRSSARLGTPAVRGGTPLGSSLVDPSPARASAAMVLSGLFTKPITESALKRPHPDSFPPDSFPTNGGAEGLCSGLPRRRYEGQAAAQAELGVELMGAGDFDGDFEDGFEDSYEDSYEDCQYADPSNPYADPALAASLPSAGAAAAAYLLPPAAQAAAPGLPRSRKAQKRAKAGSRAANVSISPVNPVGANGAKGEDKAVATPRALPGSAGQADPSYSRKSKSLGLLCSNFLSLYPPLSSISIDTTATHLSVERRRIYDIINILESVEVVTRIKKNTYKLQDINNLGTVFRRLQWEGLVEGGVKSRIAQSGSLSNIWFEDAETSSNPYAESNSENQDPNRATSMAGAKEKSLARLSQRFLQMFLLDMADSSGGISLQDASVRILGEGGENKPRGAADLPAQATELKGLKTKVRRLYDIANVMVSLGVIEKMEKTSAKDPRNNSAKPAFRWCFGEVTSISQMTAEKSKATLAKAKTRVKTAK</sequence>
<gene>
    <name evidence="8" type="ORF">TeGR_g13523</name>
</gene>
<proteinExistence type="inferred from homology"/>
<evidence type="ECO:0000256" key="4">
    <source>
        <dbReference type="ARBA" id="ARBA00023163"/>
    </source>
</evidence>
<evidence type="ECO:0000256" key="5">
    <source>
        <dbReference type="RuleBase" id="RU003796"/>
    </source>
</evidence>
<feature type="region of interest" description="Disordered" evidence="6">
    <location>
        <begin position="370"/>
        <end position="392"/>
    </location>
</feature>
<comment type="caution">
    <text evidence="8">The sequence shown here is derived from an EMBL/GenBank/DDBJ whole genome shotgun (WGS) entry which is preliminary data.</text>
</comment>
<dbReference type="InterPro" id="IPR015633">
    <property type="entry name" value="E2F"/>
</dbReference>
<feature type="domain" description="E2F/DP family winged-helix DNA-binding" evidence="7">
    <location>
        <begin position="392"/>
        <end position="497"/>
    </location>
</feature>
<comment type="similarity">
    <text evidence="1 5">Belongs to the E2F/DP family.</text>
</comment>
<dbReference type="Gene3D" id="1.10.10.10">
    <property type="entry name" value="Winged helix-like DNA-binding domain superfamily/Winged helix DNA-binding domain"/>
    <property type="match status" value="2"/>
</dbReference>
<reference evidence="8 9" key="1">
    <citation type="journal article" date="2023" name="Commun. Biol.">
        <title>Genome analysis of Parmales, the sister group of diatoms, reveals the evolutionary specialization of diatoms from phago-mixotrophs to photoautotrophs.</title>
        <authorList>
            <person name="Ban H."/>
            <person name="Sato S."/>
            <person name="Yoshikawa S."/>
            <person name="Yamada K."/>
            <person name="Nakamura Y."/>
            <person name="Ichinomiya M."/>
            <person name="Sato N."/>
            <person name="Blanc-Mathieu R."/>
            <person name="Endo H."/>
            <person name="Kuwata A."/>
            <person name="Ogata H."/>
        </authorList>
    </citation>
    <scope>NUCLEOTIDE SEQUENCE [LARGE SCALE GENOMIC DNA]</scope>
</reference>
<dbReference type="PANTHER" id="PTHR12081">
    <property type="entry name" value="TRANSCRIPTION FACTOR E2F"/>
    <property type="match status" value="1"/>
</dbReference>
<keyword evidence="2 5" id="KW-0805">Transcription regulation</keyword>